<dbReference type="InterPro" id="IPR016047">
    <property type="entry name" value="M23ase_b-sheet_dom"/>
</dbReference>
<organism evidence="5 6">
    <name type="scientific">Paenibacillus abyssi</name>
    <dbReference type="NCBI Taxonomy" id="1340531"/>
    <lineage>
        <taxon>Bacteria</taxon>
        <taxon>Bacillati</taxon>
        <taxon>Bacillota</taxon>
        <taxon>Bacilli</taxon>
        <taxon>Bacillales</taxon>
        <taxon>Paenibacillaceae</taxon>
        <taxon>Paenibacillus</taxon>
    </lineage>
</organism>
<evidence type="ECO:0000313" key="6">
    <source>
        <dbReference type="Proteomes" id="UP000644756"/>
    </source>
</evidence>
<dbReference type="CDD" id="cd00118">
    <property type="entry name" value="LysM"/>
    <property type="match status" value="1"/>
</dbReference>
<dbReference type="PANTHER" id="PTHR21666">
    <property type="entry name" value="PEPTIDASE-RELATED"/>
    <property type="match status" value="1"/>
</dbReference>
<dbReference type="Pfam" id="PF01551">
    <property type="entry name" value="Peptidase_M23"/>
    <property type="match status" value="1"/>
</dbReference>
<accession>A0A917FMK8</accession>
<dbReference type="PROSITE" id="PS51109">
    <property type="entry name" value="G5"/>
    <property type="match status" value="1"/>
</dbReference>
<dbReference type="InterPro" id="IPR050570">
    <property type="entry name" value="Cell_wall_metabolism_enzyme"/>
</dbReference>
<evidence type="ECO:0000259" key="3">
    <source>
        <dbReference type="PROSITE" id="PS51109"/>
    </source>
</evidence>
<dbReference type="RefSeq" id="WP_188529448.1">
    <property type="nucleotide sequence ID" value="NZ_BMGR01000002.1"/>
</dbReference>
<feature type="transmembrane region" description="Helical" evidence="2">
    <location>
        <begin position="52"/>
        <end position="73"/>
    </location>
</feature>
<feature type="domain" description="LysM" evidence="4">
    <location>
        <begin position="258"/>
        <end position="302"/>
    </location>
</feature>
<dbReference type="SUPFAM" id="SSF51261">
    <property type="entry name" value="Duplicated hybrid motif"/>
    <property type="match status" value="1"/>
</dbReference>
<comment type="caution">
    <text evidence="5">The sequence shown here is derived from an EMBL/GenBank/DDBJ whole genome shotgun (WGS) entry which is preliminary data.</text>
</comment>
<dbReference type="SMART" id="SM01208">
    <property type="entry name" value="G5"/>
    <property type="match status" value="1"/>
</dbReference>
<evidence type="ECO:0000259" key="4">
    <source>
        <dbReference type="PROSITE" id="PS51782"/>
    </source>
</evidence>
<keyword evidence="2" id="KW-0812">Transmembrane</keyword>
<proteinExistence type="predicted"/>
<dbReference type="InterPro" id="IPR018392">
    <property type="entry name" value="LysM"/>
</dbReference>
<evidence type="ECO:0000256" key="1">
    <source>
        <dbReference type="ARBA" id="ARBA00022729"/>
    </source>
</evidence>
<keyword evidence="6" id="KW-1185">Reference proteome</keyword>
<dbReference type="PROSITE" id="PS51782">
    <property type="entry name" value="LYSM"/>
    <property type="match status" value="1"/>
</dbReference>
<dbReference type="Proteomes" id="UP000644756">
    <property type="component" value="Unassembled WGS sequence"/>
</dbReference>
<dbReference type="CDD" id="cd12797">
    <property type="entry name" value="M23_peptidase"/>
    <property type="match status" value="1"/>
</dbReference>
<dbReference type="PANTHER" id="PTHR21666:SF270">
    <property type="entry name" value="MUREIN HYDROLASE ACTIVATOR ENVC"/>
    <property type="match status" value="1"/>
</dbReference>
<feature type="domain" description="G5" evidence="3">
    <location>
        <begin position="309"/>
        <end position="389"/>
    </location>
</feature>
<reference evidence="5" key="2">
    <citation type="submission" date="2020-09" db="EMBL/GenBank/DDBJ databases">
        <authorList>
            <person name="Sun Q."/>
            <person name="Zhou Y."/>
        </authorList>
    </citation>
    <scope>NUCLEOTIDE SEQUENCE</scope>
    <source>
        <strain evidence="5">CGMCC 1.12987</strain>
    </source>
</reference>
<evidence type="ECO:0000313" key="5">
    <source>
        <dbReference type="EMBL" id="GGF94042.1"/>
    </source>
</evidence>
<dbReference type="Pfam" id="PF07501">
    <property type="entry name" value="G5"/>
    <property type="match status" value="1"/>
</dbReference>
<dbReference type="SUPFAM" id="SSF54106">
    <property type="entry name" value="LysM domain"/>
    <property type="match status" value="1"/>
</dbReference>
<dbReference type="Gene3D" id="2.20.230.10">
    <property type="entry name" value="Resuscitation-promoting factor rpfb"/>
    <property type="match status" value="1"/>
</dbReference>
<protein>
    <submittedName>
        <fullName evidence="5">Metalloendopeptidase</fullName>
    </submittedName>
</protein>
<gene>
    <name evidence="5" type="ORF">GCM10010916_09230</name>
</gene>
<dbReference type="Pfam" id="PF01476">
    <property type="entry name" value="LysM"/>
    <property type="match status" value="1"/>
</dbReference>
<keyword evidence="2" id="KW-1133">Transmembrane helix</keyword>
<sequence>MTVFRDKNQFRKVGQKIQETFRKFWSKDLKGKKQHQTGSVMAGVHPWRKKPIMLAGGALALLAIALFGGSQYIKAYTVDFYHVYKDGQAIGTVSEPSQVEDMLLQMTNKAQQDNPDAKMVLDTGNITYRGDSGFKTVPENEETLRKLGSMVTAHAVGVEVRVDGKLIGIAKDRATADKVLNKIQAQYVPQANSKNALEVTALAYSEESGTSEPSRSDELVSVKFMEEVQTGSINVAPERITDEEELYNRLVQGTTRPTQYTVQEGDCVGCIADKFDISREIIYTNNPWIKDDIIKVGDVLDLTVLQPALTVRTVENIVETQTIAPPVTIKENPDMREGQTKVIKEGKNGKKRITYKQVKQNGYLMSEELINEEIVAPAVPSIVMKGTKVIGVGTGNFSWPVSNATLTSKFGKRWGRQHKGIDLVGSRSILAADHGIVEFSGTKNGMGITVIINHQNGYKTVYGHLSSLSVKKGEKVEKGDTLGNMGSTGNSTGVHLHFEIHRNGAVQNPLNYL</sequence>
<keyword evidence="1" id="KW-0732">Signal</keyword>
<dbReference type="AlphaFoldDB" id="A0A917FMK8"/>
<dbReference type="InterPro" id="IPR036779">
    <property type="entry name" value="LysM_dom_sf"/>
</dbReference>
<dbReference type="Gene3D" id="2.70.70.10">
    <property type="entry name" value="Glucose Permease (Domain IIA)"/>
    <property type="match status" value="1"/>
</dbReference>
<dbReference type="Gene3D" id="3.10.350.10">
    <property type="entry name" value="LysM domain"/>
    <property type="match status" value="1"/>
</dbReference>
<name>A0A917FMK8_9BACL</name>
<dbReference type="InterPro" id="IPR011098">
    <property type="entry name" value="G5_dom"/>
</dbReference>
<dbReference type="GO" id="GO:0004222">
    <property type="term" value="F:metalloendopeptidase activity"/>
    <property type="evidence" value="ECO:0007669"/>
    <property type="project" value="TreeGrafter"/>
</dbReference>
<evidence type="ECO:0000256" key="2">
    <source>
        <dbReference type="SAM" id="Phobius"/>
    </source>
</evidence>
<dbReference type="EMBL" id="BMGR01000002">
    <property type="protein sequence ID" value="GGF94042.1"/>
    <property type="molecule type" value="Genomic_DNA"/>
</dbReference>
<dbReference type="InterPro" id="IPR011055">
    <property type="entry name" value="Dup_hybrid_motif"/>
</dbReference>
<keyword evidence="2" id="KW-0472">Membrane</keyword>
<reference evidence="5" key="1">
    <citation type="journal article" date="2014" name="Int. J. Syst. Evol. Microbiol.">
        <title>Complete genome sequence of Corynebacterium casei LMG S-19264T (=DSM 44701T), isolated from a smear-ripened cheese.</title>
        <authorList>
            <consortium name="US DOE Joint Genome Institute (JGI-PGF)"/>
            <person name="Walter F."/>
            <person name="Albersmeier A."/>
            <person name="Kalinowski J."/>
            <person name="Ruckert C."/>
        </authorList>
    </citation>
    <scope>NUCLEOTIDE SEQUENCE</scope>
    <source>
        <strain evidence="5">CGMCC 1.12987</strain>
    </source>
</reference>